<evidence type="ECO:0000256" key="8">
    <source>
        <dbReference type="ARBA" id="ARBA00022982"/>
    </source>
</evidence>
<evidence type="ECO:0000256" key="6">
    <source>
        <dbReference type="ARBA" id="ARBA00022692"/>
    </source>
</evidence>
<evidence type="ECO:0000313" key="15">
    <source>
        <dbReference type="Proteomes" id="UP001157134"/>
    </source>
</evidence>
<sequence length="235" mass="26576">MNKTKTLTYVWSRSIRLFHWINVITISLLIVFGLIIFNSKTLGVSVDAKILLKTIHVSIGYIFAINLIVRLVMGFIGSSNEKWSQTLPFMKGYKKELTDFKRSPKQVYTGHNPLGKLMVLALLIAMTVQMATGLILAGTDIYYPPLGQHFAKSIAVDETQLDAIKPYSKVNVDEERYKQLREFRSPIITAHVYAFYALLALIPLHILGVIIGERREKSGLISAMITGYKFLPKKL</sequence>
<keyword evidence="6 12" id="KW-0812">Transmembrane</keyword>
<dbReference type="RefSeq" id="WP_284295641.1">
    <property type="nucleotide sequence ID" value="NZ_BSSV01000001.1"/>
</dbReference>
<keyword evidence="4" id="KW-1003">Cell membrane</keyword>
<dbReference type="InterPro" id="IPR051542">
    <property type="entry name" value="Hydrogenase_cytochrome"/>
</dbReference>
<dbReference type="PANTHER" id="PTHR30485">
    <property type="entry name" value="NI/FE-HYDROGENASE 1 B-TYPE CYTOCHROME SUBUNIT"/>
    <property type="match status" value="1"/>
</dbReference>
<comment type="subcellular location">
    <subcellularLocation>
        <location evidence="1">Cell membrane</location>
        <topology evidence="1">Multi-pass membrane protein</topology>
    </subcellularLocation>
</comment>
<keyword evidence="8" id="KW-0249">Electron transport</keyword>
<keyword evidence="7" id="KW-0479">Metal-binding</keyword>
<feature type="transmembrane region" description="Helical" evidence="12">
    <location>
        <begin position="193"/>
        <end position="212"/>
    </location>
</feature>
<evidence type="ECO:0000256" key="11">
    <source>
        <dbReference type="ARBA" id="ARBA00023136"/>
    </source>
</evidence>
<dbReference type="PRINTS" id="PR00161">
    <property type="entry name" value="NIHGNASECYTB"/>
</dbReference>
<feature type="domain" description="Cytochrome b561 bacterial/Ni-hydrogenase" evidence="13">
    <location>
        <begin position="10"/>
        <end position="227"/>
    </location>
</feature>
<keyword evidence="15" id="KW-1185">Reference proteome</keyword>
<evidence type="ECO:0000313" key="14">
    <source>
        <dbReference type="EMBL" id="GLX84094.1"/>
    </source>
</evidence>
<evidence type="ECO:0000256" key="9">
    <source>
        <dbReference type="ARBA" id="ARBA00022989"/>
    </source>
</evidence>
<feature type="transmembrane region" description="Helical" evidence="12">
    <location>
        <begin position="50"/>
        <end position="73"/>
    </location>
</feature>
<dbReference type="InterPro" id="IPR011577">
    <property type="entry name" value="Cyt_b561_bac/Ni-Hgenase"/>
</dbReference>
<dbReference type="InterPro" id="IPR000516">
    <property type="entry name" value="Ni-dep_Hydgase_cyt-B"/>
</dbReference>
<evidence type="ECO:0000256" key="2">
    <source>
        <dbReference type="ARBA" id="ARBA00008622"/>
    </source>
</evidence>
<evidence type="ECO:0000256" key="12">
    <source>
        <dbReference type="SAM" id="Phobius"/>
    </source>
</evidence>
<keyword evidence="5" id="KW-0349">Heme</keyword>
<dbReference type="Gene3D" id="1.20.950.20">
    <property type="entry name" value="Transmembrane di-heme cytochromes, Chain C"/>
    <property type="match status" value="1"/>
</dbReference>
<dbReference type="SUPFAM" id="SSF81342">
    <property type="entry name" value="Transmembrane di-heme cytochromes"/>
    <property type="match status" value="1"/>
</dbReference>
<keyword evidence="3" id="KW-0813">Transport</keyword>
<dbReference type="Pfam" id="PF01292">
    <property type="entry name" value="Ni_hydr_CYTB"/>
    <property type="match status" value="1"/>
</dbReference>
<evidence type="ECO:0000259" key="13">
    <source>
        <dbReference type="Pfam" id="PF01292"/>
    </source>
</evidence>
<keyword evidence="9 12" id="KW-1133">Transmembrane helix</keyword>
<reference evidence="14 15" key="1">
    <citation type="submission" date="2023-03" db="EMBL/GenBank/DDBJ databases">
        <title>Thalassotalea loyana LMG 22536T draft genome sequence.</title>
        <authorList>
            <person name="Sawabe T."/>
        </authorList>
    </citation>
    <scope>NUCLEOTIDE SEQUENCE [LARGE SCALE GENOMIC DNA]</scope>
    <source>
        <strain evidence="14 15">LMG 22536</strain>
    </source>
</reference>
<protein>
    <submittedName>
        <fullName evidence="14">Cytochrome b561</fullName>
    </submittedName>
</protein>
<evidence type="ECO:0000256" key="4">
    <source>
        <dbReference type="ARBA" id="ARBA00022475"/>
    </source>
</evidence>
<feature type="transmembrane region" description="Helical" evidence="12">
    <location>
        <begin position="20"/>
        <end position="38"/>
    </location>
</feature>
<evidence type="ECO:0000256" key="7">
    <source>
        <dbReference type="ARBA" id="ARBA00022723"/>
    </source>
</evidence>
<dbReference type="InterPro" id="IPR016174">
    <property type="entry name" value="Di-haem_cyt_TM"/>
</dbReference>
<comment type="caution">
    <text evidence="14">The sequence shown here is derived from an EMBL/GenBank/DDBJ whole genome shotgun (WGS) entry which is preliminary data.</text>
</comment>
<evidence type="ECO:0000256" key="1">
    <source>
        <dbReference type="ARBA" id="ARBA00004651"/>
    </source>
</evidence>
<name>A0ABQ6H9F5_9GAMM</name>
<organism evidence="14 15">
    <name type="scientific">Thalassotalea loyana</name>
    <dbReference type="NCBI Taxonomy" id="280483"/>
    <lineage>
        <taxon>Bacteria</taxon>
        <taxon>Pseudomonadati</taxon>
        <taxon>Pseudomonadota</taxon>
        <taxon>Gammaproteobacteria</taxon>
        <taxon>Alteromonadales</taxon>
        <taxon>Colwelliaceae</taxon>
        <taxon>Thalassotalea</taxon>
    </lineage>
</organism>
<feature type="transmembrane region" description="Helical" evidence="12">
    <location>
        <begin position="117"/>
        <end position="137"/>
    </location>
</feature>
<accession>A0ABQ6H9F5</accession>
<keyword evidence="10" id="KW-0408">Iron</keyword>
<dbReference type="Proteomes" id="UP001157134">
    <property type="component" value="Unassembled WGS sequence"/>
</dbReference>
<gene>
    <name evidence="14" type="ORF">tloyanaT_03460</name>
</gene>
<evidence type="ECO:0000256" key="3">
    <source>
        <dbReference type="ARBA" id="ARBA00022448"/>
    </source>
</evidence>
<proteinExistence type="inferred from homology"/>
<keyword evidence="11 12" id="KW-0472">Membrane</keyword>
<evidence type="ECO:0000256" key="5">
    <source>
        <dbReference type="ARBA" id="ARBA00022617"/>
    </source>
</evidence>
<evidence type="ECO:0000256" key="10">
    <source>
        <dbReference type="ARBA" id="ARBA00023004"/>
    </source>
</evidence>
<comment type="similarity">
    <text evidence="2">Belongs to the HupC/HyaC/HydC family.</text>
</comment>
<dbReference type="PANTHER" id="PTHR30485:SF2">
    <property type="entry name" value="BLL0597 PROTEIN"/>
    <property type="match status" value="1"/>
</dbReference>
<dbReference type="EMBL" id="BSSV01000001">
    <property type="protein sequence ID" value="GLX84094.1"/>
    <property type="molecule type" value="Genomic_DNA"/>
</dbReference>